<dbReference type="AlphaFoldDB" id="A0A225STM7"/>
<dbReference type="InterPro" id="IPR008183">
    <property type="entry name" value="Aldose_1/G6P_1-epimerase"/>
</dbReference>
<dbReference type="SUPFAM" id="SSF74650">
    <property type="entry name" value="Galactose mutarotase-like"/>
    <property type="match status" value="1"/>
</dbReference>
<accession>A0A225STM7</accession>
<dbReference type="InterPro" id="IPR011013">
    <property type="entry name" value="Gal_mutarotase_sf_dom"/>
</dbReference>
<dbReference type="GO" id="GO:0016853">
    <property type="term" value="F:isomerase activity"/>
    <property type="evidence" value="ECO:0007669"/>
    <property type="project" value="InterPro"/>
</dbReference>
<dbReference type="RefSeq" id="WP_088755356.1">
    <property type="nucleotide sequence ID" value="NZ_JARJFG010000028.1"/>
</dbReference>
<proteinExistence type="predicted"/>
<organism evidence="1 2">
    <name type="scientific">Herbaspirillum aquaticum</name>
    <dbReference type="NCBI Taxonomy" id="568783"/>
    <lineage>
        <taxon>Bacteria</taxon>
        <taxon>Pseudomonadati</taxon>
        <taxon>Pseudomonadota</taxon>
        <taxon>Betaproteobacteria</taxon>
        <taxon>Burkholderiales</taxon>
        <taxon>Oxalobacteraceae</taxon>
        <taxon>Herbaspirillum</taxon>
    </lineage>
</organism>
<keyword evidence="2" id="KW-1185">Reference proteome</keyword>
<sequence length="324" mass="36405">MPSRASDAQSAGAQGLPEIHTLQSGRQRLHVLPALGGALAGWEWQRERKWLPLLRPWSADPAKLYATACFPLLPWSNRITGGGFDFNGKHYPLAPNRAGEPYPIHGDSWRQAWTIVSQAEDRMTLELDSVRCDGNPYIYRARQVLTLRENALEIELRVTNTGEETLPYGLGLHPYFLHDVQTRLQFRSRGVWLSGPDRIPTGFSRELPAGWDYNRAAPLQGGLIDNCFEGWDGLAMIEDPTRGLRLQMHTTDRSGYVLMYRPNGLPFFCLEPVTHPIDAFHQPKQPGLIALAPGEDMVLLTRFTVCDIAQEPVRATTQQTSLAR</sequence>
<evidence type="ECO:0000313" key="2">
    <source>
        <dbReference type="Proteomes" id="UP000214747"/>
    </source>
</evidence>
<evidence type="ECO:0000313" key="1">
    <source>
        <dbReference type="EMBL" id="OWY34580.1"/>
    </source>
</evidence>
<dbReference type="Proteomes" id="UP000214747">
    <property type="component" value="Unassembled WGS sequence"/>
</dbReference>
<dbReference type="GO" id="GO:0030246">
    <property type="term" value="F:carbohydrate binding"/>
    <property type="evidence" value="ECO:0007669"/>
    <property type="project" value="InterPro"/>
</dbReference>
<dbReference type="EMBL" id="NJGV01000009">
    <property type="protein sequence ID" value="OWY34580.1"/>
    <property type="molecule type" value="Genomic_DNA"/>
</dbReference>
<dbReference type="GO" id="GO:0005975">
    <property type="term" value="P:carbohydrate metabolic process"/>
    <property type="evidence" value="ECO:0007669"/>
    <property type="project" value="InterPro"/>
</dbReference>
<reference evidence="1 2" key="1">
    <citation type="journal article" date="2010" name="Int. J. Syst. Evol. Microbiol.">
        <title>Reclassification of Herbaspirillum putei as a later heterotypic synonym of Herbaspirillum huttiense, with the description of H. huttiense subsp. huttiense subsp. nov. and H. huttiense subsp. putei subsp. nov., comb. nov., and description of Herbaspirillum aquaticum sp. nov.</title>
        <authorList>
            <person name="Dobritsa A.P."/>
            <person name="Reddy M.C."/>
            <person name="Samadpour M."/>
        </authorList>
    </citation>
    <scope>NUCLEOTIDE SEQUENCE [LARGE SCALE GENOMIC DNA]</scope>
    <source>
        <strain evidence="1 2">IEH 4430</strain>
    </source>
</reference>
<comment type="caution">
    <text evidence="1">The sequence shown here is derived from an EMBL/GenBank/DDBJ whole genome shotgun (WGS) entry which is preliminary data.</text>
</comment>
<name>A0A225STM7_9BURK</name>
<gene>
    <name evidence="1" type="ORF">CEJ45_12110</name>
</gene>
<dbReference type="CDD" id="cd09021">
    <property type="entry name" value="Aldose_epim_Ec_YphB"/>
    <property type="match status" value="1"/>
</dbReference>
<protein>
    <submittedName>
        <fullName evidence="1">Galactose-1-epimerase</fullName>
    </submittedName>
</protein>
<dbReference type="Gene3D" id="2.70.98.10">
    <property type="match status" value="1"/>
</dbReference>
<dbReference type="InterPro" id="IPR014718">
    <property type="entry name" value="GH-type_carb-bd"/>
</dbReference>
<dbReference type="Pfam" id="PF01263">
    <property type="entry name" value="Aldose_epim"/>
    <property type="match status" value="1"/>
</dbReference>